<dbReference type="GO" id="GO:0008360">
    <property type="term" value="P:regulation of cell shape"/>
    <property type="evidence" value="ECO:0007669"/>
    <property type="project" value="UniProtKB-UniRule"/>
</dbReference>
<dbReference type="PANTHER" id="PTHR30582">
    <property type="entry name" value="L,D-TRANSPEPTIDASE"/>
    <property type="match status" value="1"/>
</dbReference>
<dbReference type="GO" id="GO:0071972">
    <property type="term" value="F:peptidoglycan L,D-transpeptidase activity"/>
    <property type="evidence" value="ECO:0007669"/>
    <property type="project" value="TreeGrafter"/>
</dbReference>
<dbReference type="EMBL" id="DWWL01000044">
    <property type="protein sequence ID" value="HJC47751.1"/>
    <property type="molecule type" value="Genomic_DNA"/>
</dbReference>
<keyword evidence="2" id="KW-0808">Transferase</keyword>
<dbReference type="Pfam" id="PF12229">
    <property type="entry name" value="PG_binding_4"/>
    <property type="match status" value="1"/>
</dbReference>
<dbReference type="InterPro" id="IPR050979">
    <property type="entry name" value="LD-transpeptidase"/>
</dbReference>
<evidence type="ECO:0000313" key="10">
    <source>
        <dbReference type="Proteomes" id="UP000823883"/>
    </source>
</evidence>
<dbReference type="GO" id="GO:0018104">
    <property type="term" value="P:peptidoglycan-protein cross-linking"/>
    <property type="evidence" value="ECO:0007669"/>
    <property type="project" value="TreeGrafter"/>
</dbReference>
<gene>
    <name evidence="9" type="ORF">IAA04_06835</name>
</gene>
<dbReference type="AlphaFoldDB" id="A0A9D2PBH6"/>
<accession>A0A9D2PBH6</accession>
<comment type="caution">
    <text evidence="9">The sequence shown here is derived from an EMBL/GenBank/DDBJ whole genome shotgun (WGS) entry which is preliminary data.</text>
</comment>
<evidence type="ECO:0000259" key="8">
    <source>
        <dbReference type="PROSITE" id="PS52029"/>
    </source>
</evidence>
<dbReference type="PANTHER" id="PTHR30582:SF33">
    <property type="entry name" value="EXPORTED PROTEIN"/>
    <property type="match status" value="1"/>
</dbReference>
<feature type="active site" description="Nucleophile" evidence="6">
    <location>
        <position position="444"/>
    </location>
</feature>
<protein>
    <submittedName>
        <fullName evidence="9">L,D-transpeptidase/peptidoglycan binding protein</fullName>
    </submittedName>
</protein>
<dbReference type="Pfam" id="PF03734">
    <property type="entry name" value="YkuD"/>
    <property type="match status" value="1"/>
</dbReference>
<feature type="signal peptide" evidence="7">
    <location>
        <begin position="1"/>
        <end position="30"/>
    </location>
</feature>
<dbReference type="CDD" id="cd16913">
    <property type="entry name" value="YkuD_like"/>
    <property type="match status" value="1"/>
</dbReference>
<dbReference type="InterPro" id="IPR038063">
    <property type="entry name" value="Transpep_catalytic_dom"/>
</dbReference>
<dbReference type="GO" id="GO:0016740">
    <property type="term" value="F:transferase activity"/>
    <property type="evidence" value="ECO:0007669"/>
    <property type="project" value="UniProtKB-KW"/>
</dbReference>
<name>A0A9D2PBH6_9FIRM</name>
<keyword evidence="3 6" id="KW-0133">Cell shape</keyword>
<reference evidence="9" key="1">
    <citation type="journal article" date="2021" name="PeerJ">
        <title>Extensive microbial diversity within the chicken gut microbiome revealed by metagenomics and culture.</title>
        <authorList>
            <person name="Gilroy R."/>
            <person name="Ravi A."/>
            <person name="Getino M."/>
            <person name="Pursley I."/>
            <person name="Horton D.L."/>
            <person name="Alikhan N.F."/>
            <person name="Baker D."/>
            <person name="Gharbi K."/>
            <person name="Hall N."/>
            <person name="Watson M."/>
            <person name="Adriaenssens E.M."/>
            <person name="Foster-Nyarko E."/>
            <person name="Jarju S."/>
            <person name="Secka A."/>
            <person name="Antonio M."/>
            <person name="Oren A."/>
            <person name="Chaudhuri R.R."/>
            <person name="La Ragione R."/>
            <person name="Hildebrand F."/>
            <person name="Pallen M.J."/>
        </authorList>
    </citation>
    <scope>NUCLEOTIDE SEQUENCE</scope>
    <source>
        <strain evidence="9">CHK183-5548</strain>
    </source>
</reference>
<dbReference type="Gene3D" id="2.40.440.10">
    <property type="entry name" value="L,D-transpeptidase catalytic domain-like"/>
    <property type="match status" value="1"/>
</dbReference>
<dbReference type="InterPro" id="IPR038054">
    <property type="entry name" value="LD_TPept-like_central_sf"/>
</dbReference>
<sequence>MNMKHFSAKRWLTALLCALLTVGGAAAVHAEENTGTYVSGTKINSVGVAGLTPEEAKSRVESFYNSSYTLRILGKNDAESQVLGTDIGYRVEAETGSLEEILDRENAAGRPSGPSADNRYQVSMTAVYDENALAERLAALPQVTGASPTSDASIAPWDEEKGFVIIPETEGTQLDLEKLTAAVKDALARGEASLDLEAAGCYKEITVRADDPALIALRDAMNKSASAEITYQFGSQSVVLPGTETAGWLSAGADGTVSVNRDQAAAFVAGLAAEHDTAQTARTFHTTRGTDVTLTGPYGWKIDQAAETDALIAAVQAGESTVREPVYSSRGASHDGSDYGNTYVEVDIAGQHVYFYKDGSLVWDAPCVTGNLSKNYGTPDGIYGLYYKQQDKVLRGAKRADGTYEYESPVKYWMPFNGGIGLHDADWRSSFGGTIYKTNGSHGCVNLPPSKVKELYDYLYKNVPVICHS</sequence>
<keyword evidence="4 6" id="KW-0573">Peptidoglycan synthesis</keyword>
<dbReference type="InterPro" id="IPR005490">
    <property type="entry name" value="LD_TPept_cat_dom"/>
</dbReference>
<dbReference type="GO" id="GO:0005576">
    <property type="term" value="C:extracellular region"/>
    <property type="evidence" value="ECO:0007669"/>
    <property type="project" value="TreeGrafter"/>
</dbReference>
<organism evidence="9 10">
    <name type="scientific">Candidatus Lachnoclostridium pullistercoris</name>
    <dbReference type="NCBI Taxonomy" id="2838632"/>
    <lineage>
        <taxon>Bacteria</taxon>
        <taxon>Bacillati</taxon>
        <taxon>Bacillota</taxon>
        <taxon>Clostridia</taxon>
        <taxon>Lachnospirales</taxon>
        <taxon>Lachnospiraceae</taxon>
    </lineage>
</organism>
<dbReference type="PROSITE" id="PS52029">
    <property type="entry name" value="LD_TPASE"/>
    <property type="match status" value="1"/>
</dbReference>
<evidence type="ECO:0000256" key="5">
    <source>
        <dbReference type="ARBA" id="ARBA00023316"/>
    </source>
</evidence>
<evidence type="ECO:0000256" key="6">
    <source>
        <dbReference type="PROSITE-ProRule" id="PRU01373"/>
    </source>
</evidence>
<comment type="pathway">
    <text evidence="1 6">Cell wall biogenesis; peptidoglycan biosynthesis.</text>
</comment>
<dbReference type="Proteomes" id="UP000823883">
    <property type="component" value="Unassembled WGS sequence"/>
</dbReference>
<evidence type="ECO:0000256" key="7">
    <source>
        <dbReference type="SAM" id="SignalP"/>
    </source>
</evidence>
<evidence type="ECO:0000256" key="2">
    <source>
        <dbReference type="ARBA" id="ARBA00022679"/>
    </source>
</evidence>
<dbReference type="SUPFAM" id="SSF141523">
    <property type="entry name" value="L,D-transpeptidase catalytic domain-like"/>
    <property type="match status" value="1"/>
</dbReference>
<dbReference type="GO" id="GO:0071555">
    <property type="term" value="P:cell wall organization"/>
    <property type="evidence" value="ECO:0007669"/>
    <property type="project" value="UniProtKB-UniRule"/>
</dbReference>
<keyword evidence="5 6" id="KW-0961">Cell wall biogenesis/degradation</keyword>
<proteinExistence type="predicted"/>
<feature type="chain" id="PRO_5039219801" evidence="7">
    <location>
        <begin position="31"/>
        <end position="469"/>
    </location>
</feature>
<feature type="domain" description="L,D-TPase catalytic" evidence="8">
    <location>
        <begin position="342"/>
        <end position="468"/>
    </location>
</feature>
<dbReference type="InterPro" id="IPR022029">
    <property type="entry name" value="YoaR-like_PG-bd"/>
</dbReference>
<feature type="active site" description="Proton donor/acceptor" evidence="6">
    <location>
        <position position="423"/>
    </location>
</feature>
<dbReference type="Gene3D" id="3.10.20.800">
    <property type="match status" value="1"/>
</dbReference>
<reference evidence="9" key="2">
    <citation type="submission" date="2021-04" db="EMBL/GenBank/DDBJ databases">
        <authorList>
            <person name="Gilroy R."/>
        </authorList>
    </citation>
    <scope>NUCLEOTIDE SEQUENCE</scope>
    <source>
        <strain evidence="9">CHK183-5548</strain>
    </source>
</reference>
<keyword evidence="7" id="KW-0732">Signal</keyword>
<evidence type="ECO:0000256" key="1">
    <source>
        <dbReference type="ARBA" id="ARBA00004752"/>
    </source>
</evidence>
<evidence type="ECO:0000256" key="3">
    <source>
        <dbReference type="ARBA" id="ARBA00022960"/>
    </source>
</evidence>
<evidence type="ECO:0000256" key="4">
    <source>
        <dbReference type="ARBA" id="ARBA00022984"/>
    </source>
</evidence>
<dbReference type="SUPFAM" id="SSF143985">
    <property type="entry name" value="L,D-transpeptidase pre-catalytic domain-like"/>
    <property type="match status" value="1"/>
</dbReference>
<evidence type="ECO:0000313" key="9">
    <source>
        <dbReference type="EMBL" id="HJC47751.1"/>
    </source>
</evidence>